<evidence type="ECO:0000256" key="1">
    <source>
        <dbReference type="ARBA" id="ARBA00022468"/>
    </source>
</evidence>
<dbReference type="InterPro" id="IPR051576">
    <property type="entry name" value="PX-Rho_GAP"/>
</dbReference>
<feature type="domain" description="Rho-GAP" evidence="2">
    <location>
        <begin position="1"/>
        <end position="67"/>
    </location>
</feature>
<dbReference type="Proteomes" id="UP000541332">
    <property type="component" value="Unassembled WGS sequence"/>
</dbReference>
<dbReference type="PANTHER" id="PTHR15729">
    <property type="entry name" value="CDC42 GTPASE-ACTIVATING PROTEIN"/>
    <property type="match status" value="1"/>
</dbReference>
<dbReference type="SUPFAM" id="SSF48350">
    <property type="entry name" value="GTPase activation domain, GAP"/>
    <property type="match status" value="1"/>
</dbReference>
<keyword evidence="1" id="KW-0343">GTPase activation</keyword>
<name>A0A7L4FIS6_9COLU</name>
<dbReference type="Gene3D" id="1.10.555.10">
    <property type="entry name" value="Rho GTPase activation protein"/>
    <property type="match status" value="1"/>
</dbReference>
<dbReference type="GO" id="GO:0005096">
    <property type="term" value="F:GTPase activator activity"/>
    <property type="evidence" value="ECO:0007669"/>
    <property type="project" value="UniProtKB-KW"/>
</dbReference>
<organism evidence="3 4">
    <name type="scientific">Pampusana beccarii</name>
    <name type="common">Western bronze ground-dove</name>
    <dbReference type="NCBI Taxonomy" id="2953425"/>
    <lineage>
        <taxon>Eukaryota</taxon>
        <taxon>Metazoa</taxon>
        <taxon>Chordata</taxon>
        <taxon>Craniata</taxon>
        <taxon>Vertebrata</taxon>
        <taxon>Euteleostomi</taxon>
        <taxon>Archelosauria</taxon>
        <taxon>Archosauria</taxon>
        <taxon>Dinosauria</taxon>
        <taxon>Saurischia</taxon>
        <taxon>Theropoda</taxon>
        <taxon>Coelurosauria</taxon>
        <taxon>Aves</taxon>
        <taxon>Neognathae</taxon>
        <taxon>Neoaves</taxon>
        <taxon>Columbimorphae</taxon>
        <taxon>Columbiformes</taxon>
        <taxon>Columbidae</taxon>
        <taxon>Pampusana</taxon>
    </lineage>
</organism>
<comment type="caution">
    <text evidence="3">The sequence shown here is derived from an EMBL/GenBank/DDBJ whole genome shotgun (WGS) entry which is preliminary data.</text>
</comment>
<gene>
    <name evidence="3" type="primary">Arhgap30_1</name>
    <name evidence="3" type="ORF">ALOBEC_R09332</name>
</gene>
<protein>
    <submittedName>
        <fullName evidence="3">RHG30 protein</fullName>
    </submittedName>
</protein>
<keyword evidence="4" id="KW-1185">Reference proteome</keyword>
<dbReference type="PROSITE" id="PS50238">
    <property type="entry name" value="RHOGAP"/>
    <property type="match status" value="1"/>
</dbReference>
<dbReference type="OrthoDB" id="79452at2759"/>
<dbReference type="FunFam" id="1.10.555.10:FF:000059">
    <property type="entry name" value="rho GTPase-activating protein 30 isoform X2"/>
    <property type="match status" value="1"/>
</dbReference>
<evidence type="ECO:0000313" key="4">
    <source>
        <dbReference type="Proteomes" id="UP000541332"/>
    </source>
</evidence>
<sequence>MRHLLLMASHSGRTNMHARNLAIVWAPNLLRSRDIEVTGLNGTAAFLEVRVQAIVVEFVLTHVPQLF</sequence>
<dbReference type="GO" id="GO:0007264">
    <property type="term" value="P:small GTPase-mediated signal transduction"/>
    <property type="evidence" value="ECO:0007669"/>
    <property type="project" value="TreeGrafter"/>
</dbReference>
<dbReference type="InterPro" id="IPR000198">
    <property type="entry name" value="RhoGAP_dom"/>
</dbReference>
<feature type="non-terminal residue" evidence="3">
    <location>
        <position position="1"/>
    </location>
</feature>
<proteinExistence type="predicted"/>
<evidence type="ECO:0000313" key="3">
    <source>
        <dbReference type="EMBL" id="NXW86758.1"/>
    </source>
</evidence>
<dbReference type="AlphaFoldDB" id="A0A7L4FIS6"/>
<reference evidence="3 4" key="1">
    <citation type="submission" date="2020-02" db="EMBL/GenBank/DDBJ databases">
        <title>Bird 10,000 Genomes (B10K) Project - Family phase.</title>
        <authorList>
            <person name="Zhang G."/>
        </authorList>
    </citation>
    <scope>NUCLEOTIDE SEQUENCE [LARGE SCALE GENOMIC DNA]</scope>
    <source>
        <strain evidence="3">B10K-DU-006-06</strain>
    </source>
</reference>
<accession>A0A7L4FIS6</accession>
<feature type="non-terminal residue" evidence="3">
    <location>
        <position position="67"/>
    </location>
</feature>
<dbReference type="EMBL" id="VWYH01004146">
    <property type="protein sequence ID" value="NXW86758.1"/>
    <property type="molecule type" value="Genomic_DNA"/>
</dbReference>
<dbReference type="PANTHER" id="PTHR15729:SF12">
    <property type="entry name" value="RHO GTPASE-ACTIVATING PROTEIN 30"/>
    <property type="match status" value="1"/>
</dbReference>
<dbReference type="InterPro" id="IPR008936">
    <property type="entry name" value="Rho_GTPase_activation_prot"/>
</dbReference>
<dbReference type="Pfam" id="PF00620">
    <property type="entry name" value="RhoGAP"/>
    <property type="match status" value="1"/>
</dbReference>
<evidence type="ECO:0000259" key="2">
    <source>
        <dbReference type="PROSITE" id="PS50238"/>
    </source>
</evidence>